<keyword evidence="4" id="KW-1185">Reference proteome</keyword>
<dbReference type="RefSeq" id="WP_041759916.1">
    <property type="nucleotide sequence ID" value="NZ_BAABKS010000055.1"/>
</dbReference>
<evidence type="ECO:0000256" key="1">
    <source>
        <dbReference type="SAM" id="MobiDB-lite"/>
    </source>
</evidence>
<evidence type="ECO:0000256" key="2">
    <source>
        <dbReference type="SAM" id="Phobius"/>
    </source>
</evidence>
<name>A0ABW3VCF8_9PSEU</name>
<reference evidence="4" key="1">
    <citation type="journal article" date="2019" name="Int. J. Syst. Evol. Microbiol.">
        <title>The Global Catalogue of Microorganisms (GCM) 10K type strain sequencing project: providing services to taxonomists for standard genome sequencing and annotation.</title>
        <authorList>
            <consortium name="The Broad Institute Genomics Platform"/>
            <consortium name="The Broad Institute Genome Sequencing Center for Infectious Disease"/>
            <person name="Wu L."/>
            <person name="Ma J."/>
        </authorList>
    </citation>
    <scope>NUCLEOTIDE SEQUENCE [LARGE SCALE GENOMIC DNA]</scope>
    <source>
        <strain evidence="4">CCUG 49018</strain>
    </source>
</reference>
<accession>A0ABW3VCF8</accession>
<gene>
    <name evidence="3" type="ORF">ACFQ34_03015</name>
</gene>
<organism evidence="3 4">
    <name type="scientific">Pseudonocardia benzenivorans</name>
    <dbReference type="NCBI Taxonomy" id="228005"/>
    <lineage>
        <taxon>Bacteria</taxon>
        <taxon>Bacillati</taxon>
        <taxon>Actinomycetota</taxon>
        <taxon>Actinomycetes</taxon>
        <taxon>Pseudonocardiales</taxon>
        <taxon>Pseudonocardiaceae</taxon>
        <taxon>Pseudonocardia</taxon>
    </lineage>
</organism>
<feature type="transmembrane region" description="Helical" evidence="2">
    <location>
        <begin position="63"/>
        <end position="83"/>
    </location>
</feature>
<sequence length="98" mass="9927">MTDGTPPPAASPAHARGGSVGGPGWAVDSHDGQSTLKLHAAISVMATILCLFVAVVFVYLETIAAAIVFAVIALICIGIFVGCRARLAKVRRSGSGHG</sequence>
<dbReference type="Proteomes" id="UP001597182">
    <property type="component" value="Unassembled WGS sequence"/>
</dbReference>
<protein>
    <recommendedName>
        <fullName evidence="5">DUF3040 family protein</fullName>
    </recommendedName>
</protein>
<feature type="region of interest" description="Disordered" evidence="1">
    <location>
        <begin position="1"/>
        <end position="26"/>
    </location>
</feature>
<keyword evidence="2" id="KW-0472">Membrane</keyword>
<evidence type="ECO:0000313" key="4">
    <source>
        <dbReference type="Proteomes" id="UP001597182"/>
    </source>
</evidence>
<comment type="caution">
    <text evidence="3">The sequence shown here is derived from an EMBL/GenBank/DDBJ whole genome shotgun (WGS) entry which is preliminary data.</text>
</comment>
<evidence type="ECO:0008006" key="5">
    <source>
        <dbReference type="Google" id="ProtNLM"/>
    </source>
</evidence>
<keyword evidence="2" id="KW-1133">Transmembrane helix</keyword>
<proteinExistence type="predicted"/>
<feature type="transmembrane region" description="Helical" evidence="2">
    <location>
        <begin position="38"/>
        <end position="57"/>
    </location>
</feature>
<dbReference type="EMBL" id="JBHTMB010000020">
    <property type="protein sequence ID" value="MFD1232245.1"/>
    <property type="molecule type" value="Genomic_DNA"/>
</dbReference>
<feature type="compositionally biased region" description="Pro residues" evidence="1">
    <location>
        <begin position="1"/>
        <end position="10"/>
    </location>
</feature>
<evidence type="ECO:0000313" key="3">
    <source>
        <dbReference type="EMBL" id="MFD1232245.1"/>
    </source>
</evidence>
<keyword evidence="2" id="KW-0812">Transmembrane</keyword>